<dbReference type="Gene3D" id="1.20.5.170">
    <property type="match status" value="1"/>
</dbReference>
<dbReference type="PANTHER" id="PTHR24099">
    <property type="entry name" value="E3 UBIQUITIN-PROTEIN LIGASE TRIM36-RELATED"/>
    <property type="match status" value="1"/>
</dbReference>
<dbReference type="AlphaFoldDB" id="A0A093HF02"/>
<evidence type="ECO:0000256" key="12">
    <source>
        <dbReference type="ARBA" id="ARBA00023242"/>
    </source>
</evidence>
<dbReference type="SUPFAM" id="SSF57850">
    <property type="entry name" value="RING/U-box"/>
    <property type="match status" value="1"/>
</dbReference>
<dbReference type="InterPro" id="IPR017903">
    <property type="entry name" value="COS_domain"/>
</dbReference>
<comment type="subcellular location">
    <subcellularLocation>
        <location evidence="3">Cytoplasm</location>
    </subcellularLocation>
    <subcellularLocation>
        <location evidence="2">Nucleus</location>
    </subcellularLocation>
</comment>
<keyword evidence="9" id="KW-0862">Zinc</keyword>
<dbReference type="InterPro" id="IPR013083">
    <property type="entry name" value="Znf_RING/FYVE/PHD"/>
</dbReference>
<dbReference type="PROSITE" id="PS50089">
    <property type="entry name" value="ZF_RING_2"/>
    <property type="match status" value="1"/>
</dbReference>
<dbReference type="GO" id="GO:0061630">
    <property type="term" value="F:ubiquitin protein ligase activity"/>
    <property type="evidence" value="ECO:0007669"/>
    <property type="project" value="UniProtKB-EC"/>
</dbReference>
<dbReference type="EC" id="2.3.2.27" evidence="4"/>
<dbReference type="FunFam" id="1.20.5.170:FF:000022">
    <property type="entry name" value="Tripartite motif containing 55"/>
    <property type="match status" value="1"/>
</dbReference>
<dbReference type="Pfam" id="PF13445">
    <property type="entry name" value="zf-RING_UBOX"/>
    <property type="match status" value="1"/>
</dbReference>
<evidence type="ECO:0000256" key="6">
    <source>
        <dbReference type="ARBA" id="ARBA00022679"/>
    </source>
</evidence>
<dbReference type="PROSITE" id="PS00518">
    <property type="entry name" value="ZF_RING_1"/>
    <property type="match status" value="1"/>
</dbReference>
<feature type="domain" description="COS" evidence="17">
    <location>
        <begin position="269"/>
        <end position="327"/>
    </location>
</feature>
<evidence type="ECO:0000256" key="4">
    <source>
        <dbReference type="ARBA" id="ARBA00012483"/>
    </source>
</evidence>
<protein>
    <recommendedName>
        <fullName evidence="4">RING-type E3 ubiquitin transferase</fullName>
        <ecNumber evidence="4">2.3.2.27</ecNumber>
    </recommendedName>
</protein>
<feature type="compositionally biased region" description="Acidic residues" evidence="14">
    <location>
        <begin position="353"/>
        <end position="362"/>
    </location>
</feature>
<evidence type="ECO:0000256" key="10">
    <source>
        <dbReference type="ARBA" id="ARBA00023054"/>
    </source>
</evidence>
<feature type="region of interest" description="Disordered" evidence="14">
    <location>
        <begin position="324"/>
        <end position="526"/>
    </location>
</feature>
<accession>A0A093HF02</accession>
<feature type="compositionally biased region" description="Polar residues" evidence="14">
    <location>
        <begin position="405"/>
        <end position="423"/>
    </location>
</feature>
<evidence type="ECO:0000256" key="13">
    <source>
        <dbReference type="PROSITE-ProRule" id="PRU00024"/>
    </source>
</evidence>
<dbReference type="STRING" id="441894.ENSSCUP00000003248"/>
<dbReference type="InterPro" id="IPR017907">
    <property type="entry name" value="Znf_RING_CS"/>
</dbReference>
<feature type="compositionally biased region" description="Polar residues" evidence="14">
    <location>
        <begin position="479"/>
        <end position="504"/>
    </location>
</feature>
<evidence type="ECO:0000259" key="17">
    <source>
        <dbReference type="PROSITE" id="PS51262"/>
    </source>
</evidence>
<keyword evidence="7" id="KW-0479">Metal-binding</keyword>
<keyword evidence="10" id="KW-0175">Coiled coil</keyword>
<dbReference type="SMART" id="SM00184">
    <property type="entry name" value="RING"/>
    <property type="match status" value="1"/>
</dbReference>
<feature type="compositionally biased region" description="Polar residues" evidence="14">
    <location>
        <begin position="435"/>
        <end position="449"/>
    </location>
</feature>
<dbReference type="InterPro" id="IPR000315">
    <property type="entry name" value="Znf_B-box"/>
</dbReference>
<dbReference type="GO" id="GO:0005634">
    <property type="term" value="C:nucleus"/>
    <property type="evidence" value="ECO:0007669"/>
    <property type="project" value="UniProtKB-SubCell"/>
</dbReference>
<name>A0A093HF02_STRCA</name>
<evidence type="ECO:0000313" key="18">
    <source>
        <dbReference type="EMBL" id="KFV78020.1"/>
    </source>
</evidence>
<dbReference type="SUPFAM" id="SSF57845">
    <property type="entry name" value="B-box zinc-binding domain"/>
    <property type="match status" value="1"/>
</dbReference>
<dbReference type="Proteomes" id="UP000053584">
    <property type="component" value="Unassembled WGS sequence"/>
</dbReference>
<feature type="compositionally biased region" description="Acidic residues" evidence="14">
    <location>
        <begin position="326"/>
        <end position="346"/>
    </location>
</feature>
<reference evidence="18 19" key="1">
    <citation type="submission" date="2014-04" db="EMBL/GenBank/DDBJ databases">
        <title>Genome evolution of avian class.</title>
        <authorList>
            <person name="Zhang G."/>
            <person name="Li C."/>
        </authorList>
    </citation>
    <scope>NUCLEOTIDE SEQUENCE [LARGE SCALE GENOMIC DNA]</scope>
    <source>
        <strain evidence="18">BGI_N308</strain>
    </source>
</reference>
<dbReference type="GO" id="GO:0070507">
    <property type="term" value="P:regulation of microtubule cytoskeleton organization"/>
    <property type="evidence" value="ECO:0007669"/>
    <property type="project" value="TreeGrafter"/>
</dbReference>
<dbReference type="InterPro" id="IPR001841">
    <property type="entry name" value="Znf_RING"/>
</dbReference>
<feature type="compositionally biased region" description="Low complexity" evidence="14">
    <location>
        <begin position="382"/>
        <end position="397"/>
    </location>
</feature>
<dbReference type="PROSITE" id="PS50119">
    <property type="entry name" value="ZF_BBOX"/>
    <property type="match status" value="1"/>
</dbReference>
<keyword evidence="6" id="KW-0808">Transferase</keyword>
<feature type="compositionally biased region" description="Low complexity" evidence="14">
    <location>
        <begin position="465"/>
        <end position="478"/>
    </location>
</feature>
<evidence type="ECO:0000256" key="5">
    <source>
        <dbReference type="ARBA" id="ARBA00022490"/>
    </source>
</evidence>
<dbReference type="SMART" id="SM00336">
    <property type="entry name" value="BBOX"/>
    <property type="match status" value="1"/>
</dbReference>
<evidence type="ECO:0000259" key="16">
    <source>
        <dbReference type="PROSITE" id="PS50119"/>
    </source>
</evidence>
<keyword evidence="19" id="KW-1185">Reference proteome</keyword>
<feature type="compositionally biased region" description="Basic and acidic residues" evidence="14">
    <location>
        <begin position="505"/>
        <end position="524"/>
    </location>
</feature>
<dbReference type="Gene3D" id="3.30.40.10">
    <property type="entry name" value="Zinc/RING finger domain, C3HC4 (zinc finger)"/>
    <property type="match status" value="1"/>
</dbReference>
<evidence type="ECO:0000256" key="2">
    <source>
        <dbReference type="ARBA" id="ARBA00004123"/>
    </source>
</evidence>
<proteinExistence type="predicted"/>
<dbReference type="EMBL" id="KL206020">
    <property type="protein sequence ID" value="KFV78020.1"/>
    <property type="molecule type" value="Genomic_DNA"/>
</dbReference>
<gene>
    <name evidence="18" type="ORF">N308_11637</name>
</gene>
<sequence length="537" mass="59946">MSTSLNYKSFSKEQQTMDNLEKQLICPICLEMFTKPVVILPCQHNLCRKCASDIFQASNPYLPTRGGTTVASGGRFRCPSCRHEVVLDRHGVYGLQRNLLVENIIDIYKQESTRPERKCDQPMCEEHEDEKINIYCLNCEMPTCSLCKVFGAHKDCQVAPLTNVYQRQKSELSDGIAILVGSNDRVQGIVTQLEETCKVVEECCRRQKEQLCEKFDYLYSVLEERKNEMTQIITRTQEEKLEHVRSLMKKYADHLEAVSKLVESGIQFMEEPEMAVFLQNAKTLLQKITEASKGFQMEKIEDGYENMNQFTVNLSREEKIIREIDFEREEEGEAEEEETVDGEDLEEVHTESSGEEEEEEEGAERAPLPSQQDPEAPSAAGEPLVELAPPSLPAEPAGQDEVVTPSGSQQTAESDSPVSSTAETADPLFYPSWYKAQSRQSSGPSSTPVSRLGKVGPPVSLETSAPKAEAPEAAAVKESTSGSGKESNTTAATSKVSATELTSQGDRRMEETPVSHERGDEPARHVFSFSWLNSLNE</sequence>
<feature type="domain" description="B box-type" evidence="16">
    <location>
        <begin position="119"/>
        <end position="161"/>
    </location>
</feature>
<evidence type="ECO:0000259" key="15">
    <source>
        <dbReference type="PROSITE" id="PS50089"/>
    </source>
</evidence>
<comment type="catalytic activity">
    <reaction evidence="1">
        <text>S-ubiquitinyl-[E2 ubiquitin-conjugating enzyme]-L-cysteine + [acceptor protein]-L-lysine = [E2 ubiquitin-conjugating enzyme]-L-cysteine + N(6)-ubiquitinyl-[acceptor protein]-L-lysine.</text>
        <dbReference type="EC" id="2.3.2.27"/>
    </reaction>
</comment>
<dbReference type="GO" id="GO:0008270">
    <property type="term" value="F:zinc ion binding"/>
    <property type="evidence" value="ECO:0007669"/>
    <property type="project" value="UniProtKB-KW"/>
</dbReference>
<dbReference type="FunFam" id="3.30.40.10:FF:000014">
    <property type="entry name" value="probable E3 ubiquitin-protein ligase MID2"/>
    <property type="match status" value="1"/>
</dbReference>
<dbReference type="CDD" id="cd16760">
    <property type="entry name" value="RING-HC_MuRF2"/>
    <property type="match status" value="1"/>
</dbReference>
<keyword evidence="11" id="KW-0514">Muscle protein</keyword>
<dbReference type="Pfam" id="PF00643">
    <property type="entry name" value="zf-B_box"/>
    <property type="match status" value="1"/>
</dbReference>
<evidence type="ECO:0000256" key="9">
    <source>
        <dbReference type="ARBA" id="ARBA00022833"/>
    </source>
</evidence>
<evidence type="ECO:0000256" key="14">
    <source>
        <dbReference type="SAM" id="MobiDB-lite"/>
    </source>
</evidence>
<dbReference type="InterPro" id="IPR050617">
    <property type="entry name" value="E3_ligase_FN3/SPRY"/>
</dbReference>
<dbReference type="GO" id="GO:0005737">
    <property type="term" value="C:cytoplasm"/>
    <property type="evidence" value="ECO:0007669"/>
    <property type="project" value="UniProtKB-SubCell"/>
</dbReference>
<dbReference type="Gene3D" id="3.30.160.60">
    <property type="entry name" value="Classic Zinc Finger"/>
    <property type="match status" value="1"/>
</dbReference>
<evidence type="ECO:0000256" key="1">
    <source>
        <dbReference type="ARBA" id="ARBA00000900"/>
    </source>
</evidence>
<keyword evidence="5" id="KW-0963">Cytoplasm</keyword>
<keyword evidence="12" id="KW-0539">Nucleus</keyword>
<evidence type="ECO:0000256" key="3">
    <source>
        <dbReference type="ARBA" id="ARBA00004496"/>
    </source>
</evidence>
<keyword evidence="8 13" id="KW-0863">Zinc-finger</keyword>
<evidence type="ECO:0000313" key="19">
    <source>
        <dbReference type="Proteomes" id="UP000053584"/>
    </source>
</evidence>
<dbReference type="InterPro" id="IPR027370">
    <property type="entry name" value="Znf-RING_euk"/>
</dbReference>
<evidence type="ECO:0000256" key="8">
    <source>
        <dbReference type="ARBA" id="ARBA00022771"/>
    </source>
</evidence>
<evidence type="ECO:0000256" key="11">
    <source>
        <dbReference type="ARBA" id="ARBA00023179"/>
    </source>
</evidence>
<dbReference type="PANTHER" id="PTHR24099:SF17">
    <property type="entry name" value="TRIPARTITE MOTIF CONTAINING 55"/>
    <property type="match status" value="1"/>
</dbReference>
<dbReference type="PROSITE" id="PS51262">
    <property type="entry name" value="COS"/>
    <property type="match status" value="1"/>
</dbReference>
<evidence type="ECO:0000256" key="7">
    <source>
        <dbReference type="ARBA" id="ARBA00022723"/>
    </source>
</evidence>
<organism evidence="18 19">
    <name type="scientific">Struthio camelus australis</name>
    <dbReference type="NCBI Taxonomy" id="441894"/>
    <lineage>
        <taxon>Eukaryota</taxon>
        <taxon>Metazoa</taxon>
        <taxon>Chordata</taxon>
        <taxon>Craniata</taxon>
        <taxon>Vertebrata</taxon>
        <taxon>Euteleostomi</taxon>
        <taxon>Archelosauria</taxon>
        <taxon>Archosauria</taxon>
        <taxon>Dinosauria</taxon>
        <taxon>Saurischia</taxon>
        <taxon>Theropoda</taxon>
        <taxon>Coelurosauria</taxon>
        <taxon>Aves</taxon>
        <taxon>Palaeognathae</taxon>
        <taxon>Struthioniformes</taxon>
        <taxon>Struthionidae</taxon>
        <taxon>Struthio</taxon>
    </lineage>
</organism>
<feature type="domain" description="RING-type" evidence="15">
    <location>
        <begin position="26"/>
        <end position="82"/>
    </location>
</feature>